<evidence type="ECO:0000256" key="2">
    <source>
        <dbReference type="ARBA" id="ARBA00022692"/>
    </source>
</evidence>
<keyword evidence="8" id="KW-1185">Reference proteome</keyword>
<keyword evidence="4 5" id="KW-0472">Membrane</keyword>
<dbReference type="AlphaFoldDB" id="A0ABD0Q2Y1"/>
<evidence type="ECO:0000256" key="4">
    <source>
        <dbReference type="ARBA" id="ARBA00023136"/>
    </source>
</evidence>
<dbReference type="GO" id="GO:0016020">
    <property type="term" value="C:membrane"/>
    <property type="evidence" value="ECO:0007669"/>
    <property type="project" value="UniProtKB-SubCell"/>
</dbReference>
<evidence type="ECO:0000313" key="8">
    <source>
        <dbReference type="Proteomes" id="UP001529510"/>
    </source>
</evidence>
<comment type="subcellular location">
    <subcellularLocation>
        <location evidence="1">Membrane</location>
        <topology evidence="1">Multi-pass membrane protein</topology>
    </subcellularLocation>
</comment>
<evidence type="ECO:0000256" key="5">
    <source>
        <dbReference type="SAM" id="Phobius"/>
    </source>
</evidence>
<proteinExistence type="predicted"/>
<reference evidence="7 8" key="1">
    <citation type="submission" date="2024-05" db="EMBL/GenBank/DDBJ databases">
        <title>Genome sequencing and assembly of Indian major carp, Cirrhinus mrigala (Hamilton, 1822).</title>
        <authorList>
            <person name="Mohindra V."/>
            <person name="Chowdhury L.M."/>
            <person name="Lal K."/>
            <person name="Jena J.K."/>
        </authorList>
    </citation>
    <scope>NUCLEOTIDE SEQUENCE [LARGE SCALE GENOMIC DNA]</scope>
    <source>
        <strain evidence="7">CM1030</strain>
        <tissue evidence="7">Blood</tissue>
    </source>
</reference>
<dbReference type="PANTHER" id="PTHR10037:SF223">
    <property type="entry name" value="SODIUM CHANNEL PROTEIN TYPE 4 SUBUNIT ALPHA"/>
    <property type="match status" value="1"/>
</dbReference>
<gene>
    <name evidence="7" type="ORF">M9458_025538</name>
</gene>
<dbReference type="PANTHER" id="PTHR10037">
    <property type="entry name" value="VOLTAGE-GATED CATION CHANNEL CALCIUM AND SODIUM"/>
    <property type="match status" value="1"/>
</dbReference>
<protein>
    <recommendedName>
        <fullName evidence="6">Ion transport domain-containing protein</fullName>
    </recommendedName>
</protein>
<organism evidence="7 8">
    <name type="scientific">Cirrhinus mrigala</name>
    <name type="common">Mrigala</name>
    <dbReference type="NCBI Taxonomy" id="683832"/>
    <lineage>
        <taxon>Eukaryota</taxon>
        <taxon>Metazoa</taxon>
        <taxon>Chordata</taxon>
        <taxon>Craniata</taxon>
        <taxon>Vertebrata</taxon>
        <taxon>Euteleostomi</taxon>
        <taxon>Actinopterygii</taxon>
        <taxon>Neopterygii</taxon>
        <taxon>Teleostei</taxon>
        <taxon>Ostariophysi</taxon>
        <taxon>Cypriniformes</taxon>
        <taxon>Cyprinidae</taxon>
        <taxon>Labeoninae</taxon>
        <taxon>Labeonini</taxon>
        <taxon>Cirrhinus</taxon>
    </lineage>
</organism>
<dbReference type="InterPro" id="IPR005821">
    <property type="entry name" value="Ion_trans_dom"/>
</dbReference>
<sequence>SVKKMVNVMILTLFALAVFALIGLQLFMGNLRHKCIRWPILNSTIFDDYNSTMVNDTILNVTDTFDFKAYIDNEGE</sequence>
<dbReference type="EMBL" id="JAMKFB020000012">
    <property type="protein sequence ID" value="KAL0180096.1"/>
    <property type="molecule type" value="Genomic_DNA"/>
</dbReference>
<feature type="non-terminal residue" evidence="7">
    <location>
        <position position="1"/>
    </location>
</feature>
<dbReference type="Proteomes" id="UP001529510">
    <property type="component" value="Unassembled WGS sequence"/>
</dbReference>
<feature type="domain" description="Ion transport" evidence="6">
    <location>
        <begin position="1"/>
        <end position="51"/>
    </location>
</feature>
<evidence type="ECO:0000313" key="7">
    <source>
        <dbReference type="EMBL" id="KAL0180096.1"/>
    </source>
</evidence>
<comment type="caution">
    <text evidence="7">The sequence shown here is derived from an EMBL/GenBank/DDBJ whole genome shotgun (WGS) entry which is preliminary data.</text>
</comment>
<accession>A0ABD0Q2Y1</accession>
<evidence type="ECO:0000256" key="1">
    <source>
        <dbReference type="ARBA" id="ARBA00004141"/>
    </source>
</evidence>
<dbReference type="InterPro" id="IPR043203">
    <property type="entry name" value="VGCC_Ca_Na"/>
</dbReference>
<feature type="transmembrane region" description="Helical" evidence="5">
    <location>
        <begin position="6"/>
        <end position="27"/>
    </location>
</feature>
<keyword evidence="3 5" id="KW-1133">Transmembrane helix</keyword>
<feature type="non-terminal residue" evidence="7">
    <location>
        <position position="76"/>
    </location>
</feature>
<dbReference type="Pfam" id="PF00520">
    <property type="entry name" value="Ion_trans"/>
    <property type="match status" value="1"/>
</dbReference>
<evidence type="ECO:0000259" key="6">
    <source>
        <dbReference type="Pfam" id="PF00520"/>
    </source>
</evidence>
<keyword evidence="2 5" id="KW-0812">Transmembrane</keyword>
<dbReference type="Gene3D" id="1.10.287.70">
    <property type="match status" value="1"/>
</dbReference>
<evidence type="ECO:0000256" key="3">
    <source>
        <dbReference type="ARBA" id="ARBA00022989"/>
    </source>
</evidence>
<name>A0ABD0Q2Y1_CIRMR</name>